<keyword evidence="9" id="KW-1185">Reference proteome</keyword>
<protein>
    <recommendedName>
        <fullName evidence="6">Glucosamine 6-phosphate N-acetyltransferase</fullName>
        <ecNumber evidence="6">2.3.1.4</ecNumber>
    </recommendedName>
</protein>
<dbReference type="Gene3D" id="3.40.630.30">
    <property type="match status" value="1"/>
</dbReference>
<evidence type="ECO:0000256" key="4">
    <source>
        <dbReference type="ARBA" id="ARBA00023315"/>
    </source>
</evidence>
<gene>
    <name evidence="8" type="ORF">DAPK24_007880</name>
</gene>
<name>A0AAV5QZ44_PICKL</name>
<reference evidence="8 9" key="1">
    <citation type="journal article" date="2023" name="Elife">
        <title>Identification of key yeast species and microbe-microbe interactions impacting larval growth of Drosophila in the wild.</title>
        <authorList>
            <person name="Mure A."/>
            <person name="Sugiura Y."/>
            <person name="Maeda R."/>
            <person name="Honda K."/>
            <person name="Sakurai N."/>
            <person name="Takahashi Y."/>
            <person name="Watada M."/>
            <person name="Katoh T."/>
            <person name="Gotoh A."/>
            <person name="Gotoh Y."/>
            <person name="Taniguchi I."/>
            <person name="Nakamura K."/>
            <person name="Hayashi T."/>
            <person name="Katayama T."/>
            <person name="Uemura T."/>
            <person name="Hattori Y."/>
        </authorList>
    </citation>
    <scope>NUCLEOTIDE SEQUENCE [LARGE SCALE GENOMIC DNA]</scope>
    <source>
        <strain evidence="8 9">PK-24</strain>
    </source>
</reference>
<keyword evidence="3 6" id="KW-0808">Transferase</keyword>
<keyword evidence="4 6" id="KW-0012">Acyltransferase</keyword>
<dbReference type="AlphaFoldDB" id="A0AAV5QZ44"/>
<accession>A0AAV5QZ44</accession>
<comment type="pathway">
    <text evidence="1 6">Nucleotide-sugar biosynthesis; UDP-N-acetyl-alpha-D-glucosamine biosynthesis; N-acetyl-alpha-D-glucosamine 1-phosphate from alpha-D-glucosamine 6-phosphate (route I): step 1/2.</text>
</comment>
<comment type="caution">
    <text evidence="8">The sequence shown here is derived from an EMBL/GenBank/DDBJ whole genome shotgun (WGS) entry which is preliminary data.</text>
</comment>
<evidence type="ECO:0000256" key="1">
    <source>
        <dbReference type="ARBA" id="ARBA00004832"/>
    </source>
</evidence>
<dbReference type="CDD" id="cd04301">
    <property type="entry name" value="NAT_SF"/>
    <property type="match status" value="1"/>
</dbReference>
<evidence type="ECO:0000313" key="8">
    <source>
        <dbReference type="EMBL" id="GMM44213.1"/>
    </source>
</evidence>
<dbReference type="InterPro" id="IPR016181">
    <property type="entry name" value="Acyl_CoA_acyltransferase"/>
</dbReference>
<organism evidence="8 9">
    <name type="scientific">Pichia kluyveri</name>
    <name type="common">Yeast</name>
    <dbReference type="NCBI Taxonomy" id="36015"/>
    <lineage>
        <taxon>Eukaryota</taxon>
        <taxon>Fungi</taxon>
        <taxon>Dikarya</taxon>
        <taxon>Ascomycota</taxon>
        <taxon>Saccharomycotina</taxon>
        <taxon>Pichiomycetes</taxon>
        <taxon>Pichiales</taxon>
        <taxon>Pichiaceae</taxon>
        <taxon>Pichia</taxon>
    </lineage>
</organism>
<evidence type="ECO:0000256" key="5">
    <source>
        <dbReference type="ARBA" id="ARBA00048964"/>
    </source>
</evidence>
<dbReference type="Pfam" id="PF00583">
    <property type="entry name" value="Acetyltransf_1"/>
    <property type="match status" value="1"/>
</dbReference>
<feature type="domain" description="N-acetyltransferase" evidence="7">
    <location>
        <begin position="14"/>
        <end position="152"/>
    </location>
</feature>
<dbReference type="PANTHER" id="PTHR13355">
    <property type="entry name" value="GLUCOSAMINE 6-PHOSPHATE N-ACETYLTRANSFERASE"/>
    <property type="match status" value="1"/>
</dbReference>
<evidence type="ECO:0000256" key="2">
    <source>
        <dbReference type="ARBA" id="ARBA00006048"/>
    </source>
</evidence>
<evidence type="ECO:0000259" key="7">
    <source>
        <dbReference type="PROSITE" id="PS51186"/>
    </source>
</evidence>
<dbReference type="Proteomes" id="UP001378960">
    <property type="component" value="Unassembled WGS sequence"/>
</dbReference>
<dbReference type="SUPFAM" id="SSF55729">
    <property type="entry name" value="Acyl-CoA N-acyltransferases (Nat)"/>
    <property type="match status" value="1"/>
</dbReference>
<dbReference type="PROSITE" id="PS51186">
    <property type="entry name" value="GNAT"/>
    <property type="match status" value="1"/>
</dbReference>
<dbReference type="InterPro" id="IPR039143">
    <property type="entry name" value="GNPNAT1-like"/>
</dbReference>
<evidence type="ECO:0000313" key="9">
    <source>
        <dbReference type="Proteomes" id="UP001378960"/>
    </source>
</evidence>
<dbReference type="GO" id="GO:0006048">
    <property type="term" value="P:UDP-N-acetylglucosamine biosynthetic process"/>
    <property type="evidence" value="ECO:0007669"/>
    <property type="project" value="UniProtKB-UniRule"/>
</dbReference>
<comment type="similarity">
    <text evidence="2 6">Belongs to the acetyltransferase family. GNA1 subfamily.</text>
</comment>
<evidence type="ECO:0000256" key="6">
    <source>
        <dbReference type="RuleBase" id="RU365086"/>
    </source>
</evidence>
<proteinExistence type="inferred from homology"/>
<dbReference type="FunFam" id="3.40.630.30:FF:000105">
    <property type="entry name" value="Glucosamine 6-phosphate N-acetyltransferase"/>
    <property type="match status" value="1"/>
</dbReference>
<dbReference type="EC" id="2.3.1.4" evidence="6"/>
<sequence length="152" mass="16978">MLVEQSIPPLPEGFTLQRITNEDYDKGALRVLEQLTVVGEVSKESFETYVSEQSDKHITITIKDPNGEIVGISTLLIETKLIHGFSKVGHVEDVAVDKSMRGSKIGLSMLKYLTNLAIENGCYKVILDCDEKNVGFYEKCGFSRAGVEMQYR</sequence>
<dbReference type="PANTHER" id="PTHR13355:SF11">
    <property type="entry name" value="GLUCOSAMINE 6-PHOSPHATE N-ACETYLTRANSFERASE"/>
    <property type="match status" value="1"/>
</dbReference>
<dbReference type="InterPro" id="IPR000182">
    <property type="entry name" value="GNAT_dom"/>
</dbReference>
<dbReference type="GO" id="GO:0004343">
    <property type="term" value="F:glucosamine 6-phosphate N-acetyltransferase activity"/>
    <property type="evidence" value="ECO:0007669"/>
    <property type="project" value="UniProtKB-UniRule"/>
</dbReference>
<dbReference type="EMBL" id="BTGB01000001">
    <property type="protein sequence ID" value="GMM44213.1"/>
    <property type="molecule type" value="Genomic_DNA"/>
</dbReference>
<evidence type="ECO:0000256" key="3">
    <source>
        <dbReference type="ARBA" id="ARBA00022679"/>
    </source>
</evidence>
<comment type="catalytic activity">
    <reaction evidence="5 6">
        <text>D-glucosamine 6-phosphate + acetyl-CoA = N-acetyl-D-glucosamine 6-phosphate + CoA + H(+)</text>
        <dbReference type="Rhea" id="RHEA:10292"/>
        <dbReference type="ChEBI" id="CHEBI:15378"/>
        <dbReference type="ChEBI" id="CHEBI:57287"/>
        <dbReference type="ChEBI" id="CHEBI:57288"/>
        <dbReference type="ChEBI" id="CHEBI:57513"/>
        <dbReference type="ChEBI" id="CHEBI:58725"/>
        <dbReference type="EC" id="2.3.1.4"/>
    </reaction>
</comment>